<evidence type="ECO:0000313" key="1">
    <source>
        <dbReference type="EMBL" id="MCQ9120631.1"/>
    </source>
</evidence>
<dbReference type="EMBL" id="JALJCU010000008">
    <property type="protein sequence ID" value="MCQ9120631.1"/>
    <property type="molecule type" value="Genomic_DNA"/>
</dbReference>
<dbReference type="AlphaFoldDB" id="A0AAW5LAZ4"/>
<protein>
    <submittedName>
        <fullName evidence="1">Uncharacterized protein</fullName>
    </submittedName>
</protein>
<dbReference type="RefSeq" id="WP_018356809.1">
    <property type="nucleotide sequence ID" value="NZ_BBIX01000008.1"/>
</dbReference>
<dbReference type="Proteomes" id="UP001206350">
    <property type="component" value="Unassembled WGS sequence"/>
</dbReference>
<proteinExistence type="predicted"/>
<name>A0AAW5LAZ4_9PAST</name>
<comment type="caution">
    <text evidence="1">The sequence shown here is derived from an EMBL/GenBank/DDBJ whole genome shotgun (WGS) entry which is preliminary data.</text>
</comment>
<keyword evidence="2" id="KW-1185">Reference proteome</keyword>
<dbReference type="GeneID" id="61267108"/>
<accession>A0AAW5LAZ4</accession>
<reference evidence="1 2" key="1">
    <citation type="journal article" date="2022" name="Microbiol. Spectr.">
        <title>Microbiota of the Pregnant Mouse: Characterization of the Bacterial Communities in the Oral Cavity, Lung, Intestine, and Vagina through Culture and DNA Sequencing.</title>
        <authorList>
            <person name="Greenberg J.M."/>
            <person name="Romero R."/>
            <person name="Winters A.D."/>
            <person name="Galaz J."/>
            <person name="Garcia-Flores V."/>
            <person name="Arenas-Hernandez M."/>
            <person name="Panzer J."/>
            <person name="Shaffer Z."/>
            <person name="Kracht D.J."/>
            <person name="Gomez-Lopez N."/>
            <person name="Theis K.R."/>
        </authorList>
    </citation>
    <scope>NUCLEOTIDE SEQUENCE [LARGE SCALE GENOMIC DNA]</scope>
    <source>
        <strain evidence="1 2">MAC-C1-H1</strain>
    </source>
</reference>
<gene>
    <name evidence="1" type="ORF">MUU45_000439</name>
</gene>
<organism evidence="1 2">
    <name type="scientific">Rodentibacter pneumotropicus</name>
    <dbReference type="NCBI Taxonomy" id="758"/>
    <lineage>
        <taxon>Bacteria</taxon>
        <taxon>Pseudomonadati</taxon>
        <taxon>Pseudomonadota</taxon>
        <taxon>Gammaproteobacteria</taxon>
        <taxon>Pasteurellales</taxon>
        <taxon>Pasteurellaceae</taxon>
        <taxon>Rodentibacter</taxon>
    </lineage>
</organism>
<evidence type="ECO:0000313" key="2">
    <source>
        <dbReference type="Proteomes" id="UP001206350"/>
    </source>
</evidence>
<sequence>MPKIPTHCALSMENTSKVHTAIRKAKAILTLIQNDGVNNDELEGFFSSEKVIREALRVVKDLLEQAEQSSKVDFYFVKEGKILADVTREEGLSTKLRDRNIKRLLENN</sequence>